<dbReference type="InterPro" id="IPR015947">
    <property type="entry name" value="PUA-like_sf"/>
</dbReference>
<dbReference type="KEGG" id="cpin:CPIN18020_0975"/>
<dbReference type="Gene3D" id="3.40.50.620">
    <property type="entry name" value="HUPs"/>
    <property type="match status" value="1"/>
</dbReference>
<dbReference type="Pfam" id="PF01747">
    <property type="entry name" value="ATP-sulfurylase"/>
    <property type="match status" value="1"/>
</dbReference>
<dbReference type="EMBL" id="CP017258">
    <property type="protein sequence ID" value="AQW87784.1"/>
    <property type="molecule type" value="Genomic_DNA"/>
</dbReference>
<dbReference type="PANTHER" id="PTHR43509">
    <property type="match status" value="1"/>
</dbReference>
<accession>A0A1S6U7Q5</accession>
<dbReference type="Proteomes" id="UP000190868">
    <property type="component" value="Chromosome"/>
</dbReference>
<sequence length="383" mass="44654">MKSQRKSKSINIDLDIFYTLELIQNKIFSKFNKLMNEEEIESVSLDGYFMQEPMPYPFIFSVDMDDSDLKNIDKLELICENKNVGYINIETFFKNKKEYELNIFNTRLNKNKDTDKWCVSGSFEIYSNEVKNAKKHIENIKHELNTQKITAVMLTADPINRAHERLIRMAIDKADLVIIFLLQSHGKNSINFELRQETIEYFIQNYLPKNRVVIMPFKTSIFALHQNPVLECISACNLGVNKLVIGQNHHGIGMFYDQNQPKTVLDKYIKDLNMDVIVLPELVYCDKCKTIVSTKTCPHGQHHHIKYHPDTIKSLLFNGIMPPAILIRSDISAIILSNIFKNRFKDIQTLCDELFPNSGLLEKRTECDFYKELMRLYQTSSLT</sequence>
<evidence type="ECO:0000256" key="1">
    <source>
        <dbReference type="ARBA" id="ARBA00005048"/>
    </source>
</evidence>
<proteinExistence type="predicted"/>
<keyword evidence="4" id="KW-1185">Reference proteome</keyword>
<dbReference type="GeneID" id="56566612"/>
<dbReference type="InterPro" id="IPR014729">
    <property type="entry name" value="Rossmann-like_a/b/a_fold"/>
</dbReference>
<dbReference type="RefSeq" id="WP_078423397.1">
    <property type="nucleotide sequence ID" value="NZ_CP017018.1"/>
</dbReference>
<evidence type="ECO:0000259" key="2">
    <source>
        <dbReference type="Pfam" id="PF01747"/>
    </source>
</evidence>
<dbReference type="Gene3D" id="3.10.400.10">
    <property type="entry name" value="Sulfate adenylyltransferase"/>
    <property type="match status" value="1"/>
</dbReference>
<protein>
    <submittedName>
        <fullName evidence="3">Sulfate adenylyltransferase</fullName>
        <ecNumber evidence="3">2.7.7.4</ecNumber>
    </submittedName>
</protein>
<dbReference type="EC" id="2.7.7.4" evidence="3"/>
<feature type="domain" description="Sulphate adenylyltransferase catalytic" evidence="2">
    <location>
        <begin position="131"/>
        <end position="337"/>
    </location>
</feature>
<keyword evidence="3" id="KW-0548">Nucleotidyltransferase</keyword>
<dbReference type="SUPFAM" id="SSF52374">
    <property type="entry name" value="Nucleotidylyl transferase"/>
    <property type="match status" value="1"/>
</dbReference>
<gene>
    <name evidence="3" type="primary">sat</name>
    <name evidence="3" type="ORF">CPIN18021_0977</name>
</gene>
<reference evidence="4" key="1">
    <citation type="submission" date="2016-09" db="EMBL/GenBank/DDBJ databases">
        <title>Comparative genomics of the Campylobacter concisus group.</title>
        <authorList>
            <person name="Miller W.G."/>
            <person name="Yee E."/>
            <person name="Chapman M.H."/>
            <person name="Huynh S."/>
            <person name="Bono J.L."/>
            <person name="On S.L.W."/>
            <person name="StLeger J."/>
            <person name="Foster G."/>
            <person name="Parker C.T."/>
        </authorList>
    </citation>
    <scope>NUCLEOTIDE SEQUENCE [LARGE SCALE GENOMIC DNA]</scope>
    <source>
        <strain evidence="4">RM18021</strain>
    </source>
</reference>
<dbReference type="PANTHER" id="PTHR43509:SF1">
    <property type="entry name" value="SULFATE ADENYLYLTRANSFERASE"/>
    <property type="match status" value="1"/>
</dbReference>
<keyword evidence="3" id="KW-0808">Transferase</keyword>
<dbReference type="AlphaFoldDB" id="A0A1S6U7Q5"/>
<evidence type="ECO:0000313" key="4">
    <source>
        <dbReference type="Proteomes" id="UP000190868"/>
    </source>
</evidence>
<dbReference type="InterPro" id="IPR024951">
    <property type="entry name" value="Sulfurylase_cat_dom"/>
</dbReference>
<dbReference type="SUPFAM" id="SSF88697">
    <property type="entry name" value="PUA domain-like"/>
    <property type="match status" value="1"/>
</dbReference>
<name>A0A1S6U7Q5_9BACT</name>
<evidence type="ECO:0000313" key="3">
    <source>
        <dbReference type="EMBL" id="AQW87784.1"/>
    </source>
</evidence>
<organism evidence="3 4">
    <name type="scientific">Campylobacter pinnipediorum subsp. caledonicus</name>
    <dbReference type="NCBI Taxonomy" id="1874362"/>
    <lineage>
        <taxon>Bacteria</taxon>
        <taxon>Pseudomonadati</taxon>
        <taxon>Campylobacterota</taxon>
        <taxon>Epsilonproteobacteria</taxon>
        <taxon>Campylobacterales</taxon>
        <taxon>Campylobacteraceae</taxon>
        <taxon>Campylobacter</taxon>
    </lineage>
</organism>
<dbReference type="GO" id="GO:0004781">
    <property type="term" value="F:sulfate adenylyltransferase (ATP) activity"/>
    <property type="evidence" value="ECO:0007669"/>
    <property type="project" value="UniProtKB-EC"/>
</dbReference>
<comment type="pathway">
    <text evidence="1">Sulfur metabolism; hydrogen sulfide biosynthesis; sulfite from sulfate: step 1/3.</text>
</comment>